<dbReference type="SUPFAM" id="SSF102546">
    <property type="entry name" value="RbsD-like"/>
    <property type="match status" value="1"/>
</dbReference>
<feature type="non-terminal residue" evidence="4">
    <location>
        <position position="1"/>
    </location>
</feature>
<sequence>SVVSVLVCSSRCDINQQYRNIIMGKLKGVPAILSPEILHLLAITGHGDQILLADINYPTHSICSAEGGPREIRADGLGIPALLDAITTLMPLDQYVESPIQLMERTQSDIAKGMVVPVWQEYRKICDKNEQPPVKFEMVERMEFYERSRKVMAIIHTGETAAYGNIILTRGVCN</sequence>
<dbReference type="GO" id="GO:0036373">
    <property type="term" value="F:L-fucose mutarotase activity"/>
    <property type="evidence" value="ECO:0007669"/>
    <property type="project" value="UniProtKB-EC"/>
</dbReference>
<comment type="catalytic activity">
    <reaction evidence="2">
        <text>alpha-L-fucose = beta-L-fucose</text>
        <dbReference type="Rhea" id="RHEA:25580"/>
        <dbReference type="ChEBI" id="CHEBI:42548"/>
        <dbReference type="ChEBI" id="CHEBI:42589"/>
        <dbReference type="EC" id="5.1.3.29"/>
    </reaction>
</comment>
<organism evidence="4 5">
    <name type="scientific">Meganyctiphanes norvegica</name>
    <name type="common">Northern krill</name>
    <name type="synonym">Thysanopoda norvegica</name>
    <dbReference type="NCBI Taxonomy" id="48144"/>
    <lineage>
        <taxon>Eukaryota</taxon>
        <taxon>Metazoa</taxon>
        <taxon>Ecdysozoa</taxon>
        <taxon>Arthropoda</taxon>
        <taxon>Crustacea</taxon>
        <taxon>Multicrustacea</taxon>
        <taxon>Malacostraca</taxon>
        <taxon>Eumalacostraca</taxon>
        <taxon>Eucarida</taxon>
        <taxon>Euphausiacea</taxon>
        <taxon>Euphausiidae</taxon>
        <taxon>Meganyctiphanes</taxon>
    </lineage>
</organism>
<comment type="caution">
    <text evidence="4">The sequence shown here is derived from an EMBL/GenBank/DDBJ whole genome shotgun (WGS) entry which is preliminary data.</text>
</comment>
<dbReference type="InterPro" id="IPR007721">
    <property type="entry name" value="RbsD_FucU"/>
</dbReference>
<evidence type="ECO:0000256" key="2">
    <source>
        <dbReference type="ARBA" id="ARBA00036324"/>
    </source>
</evidence>
<dbReference type="InterPro" id="IPR050443">
    <property type="entry name" value="RbsD/FucU_mutarotase"/>
</dbReference>
<name>A0AAV2PGR7_MEGNR</name>
<keyword evidence="5" id="KW-1185">Reference proteome</keyword>
<dbReference type="EMBL" id="CAXKWB010000011">
    <property type="protein sequence ID" value="CAL4058624.1"/>
    <property type="molecule type" value="Genomic_DNA"/>
</dbReference>
<dbReference type="Gene3D" id="3.40.1650.10">
    <property type="entry name" value="RbsD-like domain"/>
    <property type="match status" value="1"/>
</dbReference>
<dbReference type="PANTHER" id="PTHR31690">
    <property type="entry name" value="FUCOSE MUTAROTASE"/>
    <property type="match status" value="1"/>
</dbReference>
<dbReference type="GO" id="GO:0006004">
    <property type="term" value="P:fucose metabolic process"/>
    <property type="evidence" value="ECO:0007669"/>
    <property type="project" value="TreeGrafter"/>
</dbReference>
<keyword evidence="1" id="KW-0413">Isomerase</keyword>
<reference evidence="4 5" key="1">
    <citation type="submission" date="2024-05" db="EMBL/GenBank/DDBJ databases">
        <authorList>
            <person name="Wallberg A."/>
        </authorList>
    </citation>
    <scope>NUCLEOTIDE SEQUENCE [LARGE SCALE GENOMIC DNA]</scope>
</reference>
<dbReference type="EC" id="5.1.3.29" evidence="3"/>
<evidence type="ECO:0000256" key="3">
    <source>
        <dbReference type="ARBA" id="ARBA00038859"/>
    </source>
</evidence>
<dbReference type="AlphaFoldDB" id="A0AAV2PGR7"/>
<dbReference type="Pfam" id="PF05025">
    <property type="entry name" value="RbsD_FucU"/>
    <property type="match status" value="1"/>
</dbReference>
<dbReference type="InterPro" id="IPR023750">
    <property type="entry name" value="RbsD-like_sf"/>
</dbReference>
<dbReference type="Proteomes" id="UP001497623">
    <property type="component" value="Unassembled WGS sequence"/>
</dbReference>
<evidence type="ECO:0000313" key="5">
    <source>
        <dbReference type="Proteomes" id="UP001497623"/>
    </source>
</evidence>
<proteinExistence type="predicted"/>
<gene>
    <name evidence="4" type="ORF">MNOR_LOCUS68</name>
</gene>
<dbReference type="PANTHER" id="PTHR31690:SF4">
    <property type="entry name" value="FUCOSE MUTAROTASE"/>
    <property type="match status" value="1"/>
</dbReference>
<evidence type="ECO:0000256" key="1">
    <source>
        <dbReference type="ARBA" id="ARBA00023235"/>
    </source>
</evidence>
<dbReference type="GO" id="GO:0042806">
    <property type="term" value="F:fucose binding"/>
    <property type="evidence" value="ECO:0007669"/>
    <property type="project" value="TreeGrafter"/>
</dbReference>
<evidence type="ECO:0000313" key="4">
    <source>
        <dbReference type="EMBL" id="CAL4058624.1"/>
    </source>
</evidence>
<protein>
    <recommendedName>
        <fullName evidence="3">L-fucose mutarotase</fullName>
        <ecNumber evidence="3">5.1.3.29</ecNumber>
    </recommendedName>
</protein>
<accession>A0AAV2PGR7</accession>